<evidence type="ECO:0000313" key="5">
    <source>
        <dbReference type="Proteomes" id="UP000245048"/>
    </source>
</evidence>
<evidence type="ECO:0000256" key="2">
    <source>
        <dbReference type="ARBA" id="ARBA00022803"/>
    </source>
</evidence>
<proteinExistence type="predicted"/>
<dbReference type="SUPFAM" id="SSF48452">
    <property type="entry name" value="TPR-like"/>
    <property type="match status" value="1"/>
</dbReference>
<comment type="caution">
    <text evidence="4">The sequence shown here is derived from an EMBL/GenBank/DDBJ whole genome shotgun (WGS) entry which is preliminary data.</text>
</comment>
<dbReference type="SMART" id="SM00028">
    <property type="entry name" value="TPR"/>
    <property type="match status" value="3"/>
</dbReference>
<organism evidence="4 5">
    <name type="scientific">Teichococcus aestuarii</name>
    <dbReference type="NCBI Taxonomy" id="568898"/>
    <lineage>
        <taxon>Bacteria</taxon>
        <taxon>Pseudomonadati</taxon>
        <taxon>Pseudomonadota</taxon>
        <taxon>Alphaproteobacteria</taxon>
        <taxon>Acetobacterales</taxon>
        <taxon>Roseomonadaceae</taxon>
        <taxon>Roseomonas</taxon>
    </lineage>
</organism>
<dbReference type="PROSITE" id="PS50005">
    <property type="entry name" value="TPR"/>
    <property type="match status" value="1"/>
</dbReference>
<keyword evidence="5" id="KW-1185">Reference proteome</keyword>
<protein>
    <submittedName>
        <fullName evidence="4">Uncharacterized protein</fullName>
    </submittedName>
</protein>
<feature type="repeat" description="TPR" evidence="3">
    <location>
        <begin position="56"/>
        <end position="89"/>
    </location>
</feature>
<keyword evidence="2 3" id="KW-0802">TPR repeat</keyword>
<sequence>MAGAALAARIRTLWAQGASPAVTLLLQRGRRNLEAEAPADAVEDFDAAITLQPGHADAWLMRAQALAALGDMQAAMSDLQQVLVLQPRHFVALALLSSLREQVGDRQGALRAMEEAVSLHPTLPGAAERLRALHDKVHGTGT</sequence>
<dbReference type="InterPro" id="IPR011990">
    <property type="entry name" value="TPR-like_helical_dom_sf"/>
</dbReference>
<keyword evidence="1" id="KW-0677">Repeat</keyword>
<dbReference type="EMBL" id="PDOA01000010">
    <property type="protein sequence ID" value="PWC27923.1"/>
    <property type="molecule type" value="Genomic_DNA"/>
</dbReference>
<dbReference type="AlphaFoldDB" id="A0A2U1V211"/>
<dbReference type="Proteomes" id="UP000245048">
    <property type="component" value="Unassembled WGS sequence"/>
</dbReference>
<dbReference type="Gene3D" id="1.25.40.10">
    <property type="entry name" value="Tetratricopeptide repeat domain"/>
    <property type="match status" value="1"/>
</dbReference>
<evidence type="ECO:0000256" key="3">
    <source>
        <dbReference type="PROSITE-ProRule" id="PRU00339"/>
    </source>
</evidence>
<dbReference type="Pfam" id="PF13432">
    <property type="entry name" value="TPR_16"/>
    <property type="match status" value="1"/>
</dbReference>
<name>A0A2U1V211_9PROT</name>
<evidence type="ECO:0000313" key="4">
    <source>
        <dbReference type="EMBL" id="PWC27923.1"/>
    </source>
</evidence>
<dbReference type="InterPro" id="IPR019734">
    <property type="entry name" value="TPR_rpt"/>
</dbReference>
<accession>A0A2U1V211</accession>
<reference evidence="5" key="1">
    <citation type="submission" date="2017-10" db="EMBL/GenBank/DDBJ databases">
        <authorList>
            <person name="Toshchakov S.V."/>
            <person name="Goeva M.A."/>
        </authorList>
    </citation>
    <scope>NUCLEOTIDE SEQUENCE [LARGE SCALE GENOMIC DNA]</scope>
    <source>
        <strain evidence="5">JR1/69-1-13</strain>
    </source>
</reference>
<dbReference type="GO" id="GO:0046813">
    <property type="term" value="P:receptor-mediated virion attachment to host cell"/>
    <property type="evidence" value="ECO:0007669"/>
    <property type="project" value="TreeGrafter"/>
</dbReference>
<evidence type="ECO:0000256" key="1">
    <source>
        <dbReference type="ARBA" id="ARBA00022737"/>
    </source>
</evidence>
<dbReference type="PANTHER" id="PTHR44858:SF1">
    <property type="entry name" value="UDP-N-ACETYLGLUCOSAMINE--PEPTIDE N-ACETYLGLUCOSAMINYLTRANSFERASE SPINDLY-RELATED"/>
    <property type="match status" value="1"/>
</dbReference>
<gene>
    <name evidence="4" type="ORF">CR165_14970</name>
</gene>
<dbReference type="GO" id="GO:0009279">
    <property type="term" value="C:cell outer membrane"/>
    <property type="evidence" value="ECO:0007669"/>
    <property type="project" value="TreeGrafter"/>
</dbReference>
<dbReference type="InterPro" id="IPR050498">
    <property type="entry name" value="Ycf3"/>
</dbReference>
<dbReference type="PANTHER" id="PTHR44858">
    <property type="entry name" value="TETRATRICOPEPTIDE REPEAT PROTEIN 6"/>
    <property type="match status" value="1"/>
</dbReference>